<dbReference type="RefSeq" id="WP_206255725.1">
    <property type="nucleotide sequence ID" value="NZ_CP071060.1"/>
</dbReference>
<sequence>MRTESTLSLLEARAAIDAMRSELQRWGRAAVMAVADMRGELISLERMDGAQTTSVRVATNKAWTSARLDSPSGDVGRAAHEQGWDFCYYDDTRYVGWGGGLPVRVGGAVVGGVAVSGLSQEEDIAIAEIGVRAIHDLLGAQA</sequence>
<dbReference type="SUPFAM" id="SSF143744">
    <property type="entry name" value="GlcG-like"/>
    <property type="match status" value="1"/>
</dbReference>
<gene>
    <name evidence="1" type="ORF">JY500_07085</name>
</gene>
<organism evidence="1 2">
    <name type="scientific">Niveibacterium microcysteis</name>
    <dbReference type="NCBI Taxonomy" id="2811415"/>
    <lineage>
        <taxon>Bacteria</taxon>
        <taxon>Pseudomonadati</taxon>
        <taxon>Pseudomonadota</taxon>
        <taxon>Betaproteobacteria</taxon>
        <taxon>Rhodocyclales</taxon>
        <taxon>Rhodocyclaceae</taxon>
        <taxon>Niveibacterium</taxon>
    </lineage>
</organism>
<dbReference type="Proteomes" id="UP000663570">
    <property type="component" value="Chromosome"/>
</dbReference>
<evidence type="ECO:0000313" key="1">
    <source>
        <dbReference type="EMBL" id="QSI78382.1"/>
    </source>
</evidence>
<keyword evidence="2" id="KW-1185">Reference proteome</keyword>
<reference evidence="1 2" key="1">
    <citation type="submission" date="2021-02" db="EMBL/GenBank/DDBJ databases">
        <title>Niveibacterium changnyeongensis HC41.</title>
        <authorList>
            <person name="Kang M."/>
        </authorList>
    </citation>
    <scope>NUCLEOTIDE SEQUENCE [LARGE SCALE GENOMIC DNA]</scope>
    <source>
        <strain evidence="1 2">HC41</strain>
    </source>
</reference>
<dbReference type="EMBL" id="CP071060">
    <property type="protein sequence ID" value="QSI78382.1"/>
    <property type="molecule type" value="Genomic_DNA"/>
</dbReference>
<dbReference type="InterPro" id="IPR052517">
    <property type="entry name" value="GlcG_carb_metab_protein"/>
</dbReference>
<proteinExistence type="predicted"/>
<dbReference type="InterPro" id="IPR038084">
    <property type="entry name" value="PduO/GlcC-like_sf"/>
</dbReference>
<dbReference type="Gene3D" id="3.30.450.150">
    <property type="entry name" value="Haem-degrading domain"/>
    <property type="match status" value="1"/>
</dbReference>
<evidence type="ECO:0000313" key="2">
    <source>
        <dbReference type="Proteomes" id="UP000663570"/>
    </source>
</evidence>
<name>A0ABX7M9H2_9RHOO</name>
<protein>
    <submittedName>
        <fullName evidence="1">Heme-binding protein</fullName>
    </submittedName>
</protein>
<accession>A0ABX7M9H2</accession>
<dbReference type="PANTHER" id="PTHR34309">
    <property type="entry name" value="SLR1406 PROTEIN"/>
    <property type="match status" value="1"/>
</dbReference>
<dbReference type="InterPro" id="IPR005624">
    <property type="entry name" value="PduO/GlcC-like"/>
</dbReference>
<dbReference type="PANTHER" id="PTHR34309:SF1">
    <property type="entry name" value="PROTEIN GLCG"/>
    <property type="match status" value="1"/>
</dbReference>
<dbReference type="Pfam" id="PF03928">
    <property type="entry name" value="HbpS-like"/>
    <property type="match status" value="1"/>
</dbReference>